<sequence length="60" mass="7055">MTTIWFAIMCKSFFVMGPSCRGSFSVSTSPPPFYIYFLLTQYVYFPFFINISMIIMSMHK</sequence>
<keyword evidence="1" id="KW-0472">Membrane</keyword>
<evidence type="ECO:0000256" key="1">
    <source>
        <dbReference type="SAM" id="Phobius"/>
    </source>
</evidence>
<name>A0A8S5P731_9CAUD</name>
<protein>
    <submittedName>
        <fullName evidence="2">Uncharacterized protein</fullName>
    </submittedName>
</protein>
<dbReference type="EMBL" id="BK015338">
    <property type="protein sequence ID" value="DAE01996.1"/>
    <property type="molecule type" value="Genomic_DNA"/>
</dbReference>
<evidence type="ECO:0000313" key="2">
    <source>
        <dbReference type="EMBL" id="DAE01996.1"/>
    </source>
</evidence>
<reference evidence="2" key="1">
    <citation type="journal article" date="2021" name="Proc. Natl. Acad. Sci. U.S.A.">
        <title>A Catalog of Tens of Thousands of Viruses from Human Metagenomes Reveals Hidden Associations with Chronic Diseases.</title>
        <authorList>
            <person name="Tisza M.J."/>
            <person name="Buck C.B."/>
        </authorList>
    </citation>
    <scope>NUCLEOTIDE SEQUENCE</scope>
    <source>
        <strain evidence="2">Ctiam3</strain>
    </source>
</reference>
<organism evidence="2">
    <name type="scientific">Siphoviridae sp. ctiam3</name>
    <dbReference type="NCBI Taxonomy" id="2825624"/>
    <lineage>
        <taxon>Viruses</taxon>
        <taxon>Duplodnaviria</taxon>
        <taxon>Heunggongvirae</taxon>
        <taxon>Uroviricota</taxon>
        <taxon>Caudoviricetes</taxon>
    </lineage>
</organism>
<keyword evidence="1" id="KW-0812">Transmembrane</keyword>
<proteinExistence type="predicted"/>
<feature type="transmembrane region" description="Helical" evidence="1">
    <location>
        <begin position="33"/>
        <end position="56"/>
    </location>
</feature>
<keyword evidence="1" id="KW-1133">Transmembrane helix</keyword>
<accession>A0A8S5P731</accession>